<feature type="signal peptide" evidence="2">
    <location>
        <begin position="1"/>
        <end position="23"/>
    </location>
</feature>
<protein>
    <submittedName>
        <fullName evidence="3">Uncharacterized protein</fullName>
    </submittedName>
</protein>
<name>A0ABR2VU43_9FUNG</name>
<accession>A0ABR2VU43</accession>
<feature type="compositionally biased region" description="Pro residues" evidence="1">
    <location>
        <begin position="105"/>
        <end position="137"/>
    </location>
</feature>
<feature type="region of interest" description="Disordered" evidence="1">
    <location>
        <begin position="105"/>
        <end position="142"/>
    </location>
</feature>
<comment type="caution">
    <text evidence="3">The sequence shown here is derived from an EMBL/GenBank/DDBJ whole genome shotgun (WGS) entry which is preliminary data.</text>
</comment>
<evidence type="ECO:0000256" key="2">
    <source>
        <dbReference type="SAM" id="SignalP"/>
    </source>
</evidence>
<keyword evidence="4" id="KW-1185">Reference proteome</keyword>
<evidence type="ECO:0000313" key="3">
    <source>
        <dbReference type="EMBL" id="KAK9702351.1"/>
    </source>
</evidence>
<keyword evidence="2" id="KW-0732">Signal</keyword>
<proteinExistence type="predicted"/>
<organism evidence="3 4">
    <name type="scientific">Basidiobolus ranarum</name>
    <dbReference type="NCBI Taxonomy" id="34480"/>
    <lineage>
        <taxon>Eukaryota</taxon>
        <taxon>Fungi</taxon>
        <taxon>Fungi incertae sedis</taxon>
        <taxon>Zoopagomycota</taxon>
        <taxon>Entomophthoromycotina</taxon>
        <taxon>Basidiobolomycetes</taxon>
        <taxon>Basidiobolales</taxon>
        <taxon>Basidiobolaceae</taxon>
        <taxon>Basidiobolus</taxon>
    </lineage>
</organism>
<reference evidence="3 4" key="1">
    <citation type="submission" date="2023-04" db="EMBL/GenBank/DDBJ databases">
        <title>Genome of Basidiobolus ranarum AG-B5.</title>
        <authorList>
            <person name="Stajich J.E."/>
            <person name="Carter-House D."/>
            <person name="Gryganskyi A."/>
        </authorList>
    </citation>
    <scope>NUCLEOTIDE SEQUENCE [LARGE SCALE GENOMIC DNA]</scope>
    <source>
        <strain evidence="3 4">AG-B5</strain>
    </source>
</reference>
<gene>
    <name evidence="3" type="ORF">K7432_011292</name>
</gene>
<feature type="chain" id="PRO_5046145279" evidence="2">
    <location>
        <begin position="24"/>
        <end position="496"/>
    </location>
</feature>
<dbReference type="Proteomes" id="UP001479436">
    <property type="component" value="Unassembled WGS sequence"/>
</dbReference>
<evidence type="ECO:0000313" key="4">
    <source>
        <dbReference type="Proteomes" id="UP001479436"/>
    </source>
</evidence>
<evidence type="ECO:0000256" key="1">
    <source>
        <dbReference type="SAM" id="MobiDB-lite"/>
    </source>
</evidence>
<sequence>MVYSNPGISALAILALLNIRIQAAPNGEPNQGPRYNQPFMRPPPPGYMENYYNQYQDPWRWSPYVYGGRGSPQQGNDRDYMWGPPMYDLGAQMMPPLQPIMPPPQPMAPPLQPTMPPPQSMVPPLQPTAPPPQPVEPPLGSAKAPSLDYMRPIPSPTPPPAIERGPSPGQLYGDLVPGPITGIKVDLNTNELKNSFSSGTFDSIKQRIRQQKILGNTRPPPEVNTENVINGINILSKVSVRLAKQIEEIGGKATEISRVLSSTSASQKKQSSQLDNMLKRVSLLERKFKLPLYKDDGDGTRPTKPIPVFPTYKPSVVEVRPTPSIVTQPMPSIVNPSINPIKPPPMFPEWPQVNWNKPSNKQGVDTNILTFASRSRSPRKIWTYERTRDESRTNSFRNRYDLEEAYENQGWGDLDSDYNTLTGYEWDQSGRKNFNAREKPTTNEMEPSGFNRFSVLNSRPYTKRRNLWTRGDAWRPRRRRTSKAVGKSFKLPIPIG</sequence>
<dbReference type="EMBL" id="JASJQH010007734">
    <property type="protein sequence ID" value="KAK9702351.1"/>
    <property type="molecule type" value="Genomic_DNA"/>
</dbReference>